<dbReference type="SUPFAM" id="SSF53271">
    <property type="entry name" value="PRTase-like"/>
    <property type="match status" value="1"/>
</dbReference>
<protein>
    <recommendedName>
        <fullName evidence="3">Phosphoribosyltransferase domain-containing protein</fullName>
    </recommendedName>
</protein>
<dbReference type="AlphaFoldDB" id="A0A1F7I8A5"/>
<sequence length="276" mass="31827">MVAYLGEKISRVKDLFSRWREVPTFGYNDIREIEGRYRLHVRLAKTGFLLPLVHLNIPYPHEAALGWFDPNPEKNPQLDEAATAEMEKILKKLKPKVVVMTNSSKSEHFIREAVRSLPPGTELILLPSGDNEDEIKGRSREDANFVDYVPVTHVQKWMGYPKKMEDEQNYMTLEELKKAYPNSGDWVLVDDVYTTGKTIRAMEKVLGLGPKSRHNIAVIAVEKKFDGRYQKISLPKRLHAVFNLTEFTDLSRLNIDRSRLHVYDKLTIPPAIVKNE</sequence>
<dbReference type="STRING" id="1802056.A2954_02295"/>
<reference evidence="1 2" key="1">
    <citation type="journal article" date="2016" name="Nat. Commun.">
        <title>Thousands of microbial genomes shed light on interconnected biogeochemical processes in an aquifer system.</title>
        <authorList>
            <person name="Anantharaman K."/>
            <person name="Brown C.T."/>
            <person name="Hug L.A."/>
            <person name="Sharon I."/>
            <person name="Castelle C.J."/>
            <person name="Probst A.J."/>
            <person name="Thomas B.C."/>
            <person name="Singh A."/>
            <person name="Wilkins M.J."/>
            <person name="Karaoz U."/>
            <person name="Brodie E.L."/>
            <person name="Williams K.H."/>
            <person name="Hubbard S.S."/>
            <person name="Banfield J.F."/>
        </authorList>
    </citation>
    <scope>NUCLEOTIDE SEQUENCE [LARGE SCALE GENOMIC DNA]</scope>
</reference>
<organism evidence="1 2">
    <name type="scientific">Candidatus Roizmanbacteria bacterium RIFCSPLOWO2_01_FULL_37_12</name>
    <dbReference type="NCBI Taxonomy" id="1802056"/>
    <lineage>
        <taxon>Bacteria</taxon>
        <taxon>Candidatus Roizmaniibacteriota</taxon>
    </lineage>
</organism>
<accession>A0A1F7I8A5</accession>
<evidence type="ECO:0008006" key="3">
    <source>
        <dbReference type="Google" id="ProtNLM"/>
    </source>
</evidence>
<dbReference type="Proteomes" id="UP000177698">
    <property type="component" value="Unassembled WGS sequence"/>
</dbReference>
<dbReference type="CDD" id="cd06223">
    <property type="entry name" value="PRTases_typeI"/>
    <property type="match status" value="1"/>
</dbReference>
<gene>
    <name evidence="1" type="ORF">A2954_02295</name>
</gene>
<name>A0A1F7I8A5_9BACT</name>
<dbReference type="InterPro" id="IPR029057">
    <property type="entry name" value="PRTase-like"/>
</dbReference>
<evidence type="ECO:0000313" key="2">
    <source>
        <dbReference type="Proteomes" id="UP000177698"/>
    </source>
</evidence>
<evidence type="ECO:0000313" key="1">
    <source>
        <dbReference type="EMBL" id="OGK39598.1"/>
    </source>
</evidence>
<dbReference type="EMBL" id="MGAG01000039">
    <property type="protein sequence ID" value="OGK39598.1"/>
    <property type="molecule type" value="Genomic_DNA"/>
</dbReference>
<comment type="caution">
    <text evidence="1">The sequence shown here is derived from an EMBL/GenBank/DDBJ whole genome shotgun (WGS) entry which is preliminary data.</text>
</comment>
<dbReference type="Gene3D" id="3.40.50.2020">
    <property type="match status" value="1"/>
</dbReference>
<dbReference type="InterPro" id="IPR000836">
    <property type="entry name" value="PRTase_dom"/>
</dbReference>
<proteinExistence type="predicted"/>